<evidence type="ECO:0000313" key="10">
    <source>
        <dbReference type="Proteomes" id="UP001501510"/>
    </source>
</evidence>
<evidence type="ECO:0000256" key="3">
    <source>
        <dbReference type="ARBA" id="ARBA00022475"/>
    </source>
</evidence>
<dbReference type="EMBL" id="BAAACG010000001">
    <property type="protein sequence ID" value="GAA0732176.1"/>
    <property type="molecule type" value="Genomic_DNA"/>
</dbReference>
<keyword evidence="3" id="KW-1003">Cell membrane</keyword>
<feature type="transmembrane region" description="Helical" evidence="7">
    <location>
        <begin position="144"/>
        <end position="163"/>
    </location>
</feature>
<dbReference type="InterPro" id="IPR000515">
    <property type="entry name" value="MetI-like"/>
</dbReference>
<comment type="caution">
    <text evidence="9">The sequence shown here is derived from an EMBL/GenBank/DDBJ whole genome shotgun (WGS) entry which is preliminary data.</text>
</comment>
<accession>A0ABP3UHW1</accession>
<feature type="transmembrane region" description="Helical" evidence="7">
    <location>
        <begin position="74"/>
        <end position="97"/>
    </location>
</feature>
<proteinExistence type="inferred from homology"/>
<evidence type="ECO:0000313" key="9">
    <source>
        <dbReference type="EMBL" id="GAA0732176.1"/>
    </source>
</evidence>
<name>A0ABP3UHW1_9CLOT</name>
<evidence type="ECO:0000256" key="4">
    <source>
        <dbReference type="ARBA" id="ARBA00022692"/>
    </source>
</evidence>
<feature type="transmembrane region" description="Helical" evidence="7">
    <location>
        <begin position="13"/>
        <end position="36"/>
    </location>
</feature>
<evidence type="ECO:0000256" key="1">
    <source>
        <dbReference type="ARBA" id="ARBA00004651"/>
    </source>
</evidence>
<feature type="transmembrane region" description="Helical" evidence="7">
    <location>
        <begin position="253"/>
        <end position="270"/>
    </location>
</feature>
<keyword evidence="10" id="KW-1185">Reference proteome</keyword>
<dbReference type="CDD" id="cd06261">
    <property type="entry name" value="TM_PBP2"/>
    <property type="match status" value="1"/>
</dbReference>
<evidence type="ECO:0000256" key="2">
    <source>
        <dbReference type="ARBA" id="ARBA00022448"/>
    </source>
</evidence>
<dbReference type="SUPFAM" id="SSF161098">
    <property type="entry name" value="MetI-like"/>
    <property type="match status" value="1"/>
</dbReference>
<evidence type="ECO:0000256" key="5">
    <source>
        <dbReference type="ARBA" id="ARBA00022989"/>
    </source>
</evidence>
<dbReference type="PANTHER" id="PTHR43744:SF9">
    <property type="entry name" value="POLYGALACTURONAN_RHAMNOGALACTURONAN TRANSPORT SYSTEM PERMEASE PROTEIN YTCP"/>
    <property type="match status" value="1"/>
</dbReference>
<gene>
    <name evidence="9" type="ORF">GCM10008906_01490</name>
</gene>
<dbReference type="PROSITE" id="PS50928">
    <property type="entry name" value="ABC_TM1"/>
    <property type="match status" value="1"/>
</dbReference>
<dbReference type="Gene3D" id="1.10.3720.10">
    <property type="entry name" value="MetI-like"/>
    <property type="match status" value="1"/>
</dbReference>
<dbReference type="Pfam" id="PF00528">
    <property type="entry name" value="BPD_transp_1"/>
    <property type="match status" value="1"/>
</dbReference>
<feature type="domain" description="ABC transmembrane type-1" evidence="8">
    <location>
        <begin position="74"/>
        <end position="269"/>
    </location>
</feature>
<feature type="transmembrane region" description="Helical" evidence="7">
    <location>
        <begin position="109"/>
        <end position="132"/>
    </location>
</feature>
<comment type="similarity">
    <text evidence="7">Belongs to the binding-protein-dependent transport system permease family.</text>
</comment>
<dbReference type="InterPro" id="IPR035906">
    <property type="entry name" value="MetI-like_sf"/>
</dbReference>
<protein>
    <submittedName>
        <fullName evidence="9">Carbohydrate ABC transporter permease</fullName>
    </submittedName>
</protein>
<dbReference type="RefSeq" id="WP_343757828.1">
    <property type="nucleotide sequence ID" value="NZ_BAAACG010000001.1"/>
</dbReference>
<organism evidence="9 10">
    <name type="scientific">Clostridium oceanicum</name>
    <dbReference type="NCBI Taxonomy" id="1543"/>
    <lineage>
        <taxon>Bacteria</taxon>
        <taxon>Bacillati</taxon>
        <taxon>Bacillota</taxon>
        <taxon>Clostridia</taxon>
        <taxon>Eubacteriales</taxon>
        <taxon>Clostridiaceae</taxon>
        <taxon>Clostridium</taxon>
    </lineage>
</organism>
<evidence type="ECO:0000256" key="7">
    <source>
        <dbReference type="RuleBase" id="RU363032"/>
    </source>
</evidence>
<comment type="subcellular location">
    <subcellularLocation>
        <location evidence="1 7">Cell membrane</location>
        <topology evidence="1 7">Multi-pass membrane protein</topology>
    </subcellularLocation>
</comment>
<sequence>MIKFKNKLDLLKILNIIFILVLVSVMILPILNSIAVSFSTNMDSMRPGITLWPKKFSVEGYKTIIRKLNIWRPFLVSVFVTILGTFFHVMLSAFAAYSLIQKDLLYKKILTMIIIVSMMVPSQAIMVPQYIVFKQLGLMNSLNALIISGLVSGFSILLLSNYFKTVPYALYESAVIDGAGHFTILKNIYFPIAKPGLMTVTLFEFVSRWNDFTSALLYINNPKLYTLQLALRSVLTSDDATSTANLLTNNAKMAGIVISLIPLLLIYPFVQKYFIKGVNLGAIKE</sequence>
<keyword evidence="2 7" id="KW-0813">Transport</keyword>
<keyword evidence="5 7" id="KW-1133">Transmembrane helix</keyword>
<dbReference type="Proteomes" id="UP001501510">
    <property type="component" value="Unassembled WGS sequence"/>
</dbReference>
<reference evidence="10" key="1">
    <citation type="journal article" date="2019" name="Int. J. Syst. Evol. Microbiol.">
        <title>The Global Catalogue of Microorganisms (GCM) 10K type strain sequencing project: providing services to taxonomists for standard genome sequencing and annotation.</title>
        <authorList>
            <consortium name="The Broad Institute Genomics Platform"/>
            <consortium name="The Broad Institute Genome Sequencing Center for Infectious Disease"/>
            <person name="Wu L."/>
            <person name="Ma J."/>
        </authorList>
    </citation>
    <scope>NUCLEOTIDE SEQUENCE [LARGE SCALE GENOMIC DNA]</scope>
    <source>
        <strain evidence="10">JCM 1407</strain>
    </source>
</reference>
<keyword evidence="4 7" id="KW-0812">Transmembrane</keyword>
<dbReference type="PANTHER" id="PTHR43744">
    <property type="entry name" value="ABC TRANSPORTER PERMEASE PROTEIN MG189-RELATED-RELATED"/>
    <property type="match status" value="1"/>
</dbReference>
<evidence type="ECO:0000256" key="6">
    <source>
        <dbReference type="ARBA" id="ARBA00023136"/>
    </source>
</evidence>
<keyword evidence="6 7" id="KW-0472">Membrane</keyword>
<evidence type="ECO:0000259" key="8">
    <source>
        <dbReference type="PROSITE" id="PS50928"/>
    </source>
</evidence>